<keyword evidence="3" id="KW-1185">Reference proteome</keyword>
<gene>
    <name evidence="2" type="ORF">EOE18_06730</name>
</gene>
<dbReference type="InterPro" id="IPR003010">
    <property type="entry name" value="C-N_Hydrolase"/>
</dbReference>
<dbReference type="PANTHER" id="PTHR23088">
    <property type="entry name" value="NITRILASE-RELATED"/>
    <property type="match status" value="1"/>
</dbReference>
<dbReference type="Proteomes" id="UP000282837">
    <property type="component" value="Unassembled WGS sequence"/>
</dbReference>
<dbReference type="SUPFAM" id="SSF56317">
    <property type="entry name" value="Carbon-nitrogen hydrolase"/>
    <property type="match status" value="1"/>
</dbReference>
<protein>
    <submittedName>
        <fullName evidence="2">Amidohydrolase</fullName>
    </submittedName>
</protein>
<dbReference type="EMBL" id="SACO01000004">
    <property type="protein sequence ID" value="RVU05682.1"/>
    <property type="molecule type" value="Genomic_DNA"/>
</dbReference>
<dbReference type="PANTHER" id="PTHR23088:SF50">
    <property type="entry name" value="HYDROLASE YHCX"/>
    <property type="match status" value="1"/>
</dbReference>
<evidence type="ECO:0000259" key="1">
    <source>
        <dbReference type="PROSITE" id="PS50263"/>
    </source>
</evidence>
<dbReference type="RefSeq" id="WP_127707555.1">
    <property type="nucleotide sequence ID" value="NZ_SACO01000004.1"/>
</dbReference>
<keyword evidence="2" id="KW-0378">Hydrolase</keyword>
<reference evidence="2 3" key="1">
    <citation type="submission" date="2019-01" db="EMBL/GenBank/DDBJ databases">
        <authorList>
            <person name="Chen W.-M."/>
        </authorList>
    </citation>
    <scope>NUCLEOTIDE SEQUENCE [LARGE SCALE GENOMIC DNA]</scope>
    <source>
        <strain evidence="2 3">FSY-9</strain>
    </source>
</reference>
<sequence>MAFIIALAQYPIDALPDWAAYQAKLTHWVEEAAAGGAALAVFPEYGAMELASLDPATAGDLQGSLASVAALMPQVDGLHAELAARHGMHILAASGPVLVDGLYVNRARLFTPDGKASYQDKLMMTRFEAEEWGIAPASAVGSPLRLFETALGRLAIAICYDSEFPLIARACVEAGVQLLLVPSCTDTPQGYWRVRIGSQARALEGQMLVAQSPTIGEAAWSPAVDVNHGAAGLYGPPDGPKGGDWRLPANGVLAMGEMDRAQWLFAEVDLDVVAQLRAHGGVLLARHWERQPGAAPLPVVEVVDLV</sequence>
<feature type="domain" description="CN hydrolase" evidence="1">
    <location>
        <begin position="3"/>
        <end position="270"/>
    </location>
</feature>
<accession>A0A437N6Z9</accession>
<organism evidence="2 3">
    <name type="scientific">Novosphingobium umbonatum</name>
    <dbReference type="NCBI Taxonomy" id="1908524"/>
    <lineage>
        <taxon>Bacteria</taxon>
        <taxon>Pseudomonadati</taxon>
        <taxon>Pseudomonadota</taxon>
        <taxon>Alphaproteobacteria</taxon>
        <taxon>Sphingomonadales</taxon>
        <taxon>Sphingomonadaceae</taxon>
        <taxon>Novosphingobium</taxon>
    </lineage>
</organism>
<dbReference type="PROSITE" id="PS50263">
    <property type="entry name" value="CN_HYDROLASE"/>
    <property type="match status" value="1"/>
</dbReference>
<comment type="caution">
    <text evidence="2">The sequence shown here is derived from an EMBL/GenBank/DDBJ whole genome shotgun (WGS) entry which is preliminary data.</text>
</comment>
<name>A0A437N6Z9_9SPHN</name>
<proteinExistence type="predicted"/>
<dbReference type="OrthoDB" id="9811121at2"/>
<dbReference type="Gene3D" id="3.60.110.10">
    <property type="entry name" value="Carbon-nitrogen hydrolase"/>
    <property type="match status" value="1"/>
</dbReference>
<dbReference type="InterPro" id="IPR036526">
    <property type="entry name" value="C-N_Hydrolase_sf"/>
</dbReference>
<dbReference type="CDD" id="cd07574">
    <property type="entry name" value="nitrilase_Rim1_like"/>
    <property type="match status" value="1"/>
</dbReference>
<evidence type="ECO:0000313" key="3">
    <source>
        <dbReference type="Proteomes" id="UP000282837"/>
    </source>
</evidence>
<evidence type="ECO:0000313" key="2">
    <source>
        <dbReference type="EMBL" id="RVU05682.1"/>
    </source>
</evidence>
<dbReference type="GO" id="GO:0016787">
    <property type="term" value="F:hydrolase activity"/>
    <property type="evidence" value="ECO:0007669"/>
    <property type="project" value="UniProtKB-KW"/>
</dbReference>
<dbReference type="AlphaFoldDB" id="A0A437N6Z9"/>
<dbReference type="Pfam" id="PF00795">
    <property type="entry name" value="CN_hydrolase"/>
    <property type="match status" value="1"/>
</dbReference>